<comment type="pathway">
    <text evidence="8">Amino-acid biosynthesis; L-lysine biosynthesis via AAA pathway; L-lysine from L-alpha-aminoadipate (Thermus route): step 2/5.</text>
</comment>
<comment type="subcellular location">
    <subcellularLocation>
        <location evidence="8">Cytoplasm</location>
    </subcellularLocation>
</comment>
<dbReference type="Pfam" id="PF00696">
    <property type="entry name" value="AA_kinase"/>
    <property type="match status" value="1"/>
</dbReference>
<proteinExistence type="inferred from homology"/>
<dbReference type="RefSeq" id="WP_054536884.1">
    <property type="nucleotide sequence ID" value="NZ_LGKP01000035.1"/>
</dbReference>
<dbReference type="PATRIC" id="fig|70996.4.peg.2525"/>
<dbReference type="PANTHER" id="PTHR23342:SF20">
    <property type="entry name" value="[LYSW]-AMINOADIPATE KINASE"/>
    <property type="match status" value="1"/>
</dbReference>
<dbReference type="InterPro" id="IPR001048">
    <property type="entry name" value="Asp/Glu/Uridylate_kinase"/>
</dbReference>
<dbReference type="GO" id="GO:0019878">
    <property type="term" value="P:lysine biosynthetic process via aminoadipic acid"/>
    <property type="evidence" value="ECO:0007669"/>
    <property type="project" value="UniProtKB-UniRule"/>
</dbReference>
<dbReference type="PANTHER" id="PTHR23342">
    <property type="entry name" value="N-ACETYLGLUTAMATE SYNTHASE"/>
    <property type="match status" value="1"/>
</dbReference>
<dbReference type="HAMAP" id="MF_02082">
    <property type="entry name" value="LysZ"/>
    <property type="match status" value="1"/>
</dbReference>
<evidence type="ECO:0000256" key="5">
    <source>
        <dbReference type="ARBA" id="ARBA00022777"/>
    </source>
</evidence>
<feature type="domain" description="Aspartate/glutamate/uridylate kinase" evidence="9">
    <location>
        <begin position="2"/>
        <end position="247"/>
    </location>
</feature>
<keyword evidence="7 8" id="KW-0457">Lysine biosynthesis</keyword>
<dbReference type="GO" id="GO:0005737">
    <property type="term" value="C:cytoplasm"/>
    <property type="evidence" value="ECO:0007669"/>
    <property type="project" value="UniProtKB-SubCell"/>
</dbReference>
<feature type="binding site" evidence="8">
    <location>
        <position position="64"/>
    </location>
    <ligand>
        <name>substrate</name>
    </ligand>
</feature>
<reference evidence="10 11" key="1">
    <citation type="submission" date="2015-07" db="EMBL/GenBank/DDBJ databases">
        <title>Whole genome sequence of Herpetosiphon geysericola DSM 7119.</title>
        <authorList>
            <person name="Hemp J."/>
            <person name="Ward L.M."/>
            <person name="Pace L.A."/>
            <person name="Fischer W.W."/>
        </authorList>
    </citation>
    <scope>NUCLEOTIDE SEQUENCE [LARGE SCALE GENOMIC DNA]</scope>
    <source>
        <strain evidence="10 11">DSM 7119</strain>
    </source>
</reference>
<dbReference type="NCBIfam" id="NF010661">
    <property type="entry name" value="PRK14058.1-3"/>
    <property type="match status" value="1"/>
</dbReference>
<evidence type="ECO:0000256" key="1">
    <source>
        <dbReference type="ARBA" id="ARBA00022490"/>
    </source>
</evidence>
<keyword evidence="11" id="KW-1185">Reference proteome</keyword>
<dbReference type="SUPFAM" id="SSF53633">
    <property type="entry name" value="Carbamate kinase-like"/>
    <property type="match status" value="1"/>
</dbReference>
<dbReference type="NCBIfam" id="NF010659">
    <property type="entry name" value="PRK14058.1-1"/>
    <property type="match status" value="1"/>
</dbReference>
<dbReference type="InterPro" id="IPR036393">
    <property type="entry name" value="AceGlu_kinase-like_sf"/>
</dbReference>
<dbReference type="Proteomes" id="UP000050277">
    <property type="component" value="Unassembled WGS sequence"/>
</dbReference>
<keyword evidence="2 8" id="KW-0028">Amino-acid biosynthesis</keyword>
<protein>
    <recommendedName>
        <fullName evidence="8">Putative [LysW]-aminoadipate kinase</fullName>
        <ecNumber evidence="8">2.7.2.17</ecNumber>
    </recommendedName>
</protein>
<comment type="function">
    <text evidence="8">Catalyzes the phosphorylation of LysW-gamma-alpha-aminoadipate.</text>
</comment>
<dbReference type="GO" id="GO:0005524">
    <property type="term" value="F:ATP binding"/>
    <property type="evidence" value="ECO:0007669"/>
    <property type="project" value="UniProtKB-KW"/>
</dbReference>
<dbReference type="InterPro" id="IPR001057">
    <property type="entry name" value="Glu/AcGlu_kinase"/>
</dbReference>
<dbReference type="EMBL" id="LGKP01000035">
    <property type="protein sequence ID" value="KPL81570.1"/>
    <property type="molecule type" value="Genomic_DNA"/>
</dbReference>
<dbReference type="GO" id="GO:0003991">
    <property type="term" value="F:acetylglutamate kinase activity"/>
    <property type="evidence" value="ECO:0007669"/>
    <property type="project" value="TreeGrafter"/>
</dbReference>
<keyword evidence="4 8" id="KW-0547">Nucleotide-binding</keyword>
<feature type="site" description="Transition state stabilizer" evidence="8">
    <location>
        <position position="229"/>
    </location>
</feature>
<accession>A0A0N8GPQ7</accession>
<dbReference type="CDD" id="cd04251">
    <property type="entry name" value="AAK_NAGK-UC"/>
    <property type="match status" value="1"/>
</dbReference>
<feature type="binding site" evidence="8">
    <location>
        <position position="167"/>
    </location>
    <ligand>
        <name>substrate</name>
    </ligand>
</feature>
<dbReference type="OrthoDB" id="9803155at2"/>
<dbReference type="Gene3D" id="3.40.1160.10">
    <property type="entry name" value="Acetylglutamate kinase-like"/>
    <property type="match status" value="1"/>
</dbReference>
<comment type="caution">
    <text evidence="8">Lacks conserved residue(s) required for the propagation of feature annotation.</text>
</comment>
<organism evidence="10 11">
    <name type="scientific">Herpetosiphon geysericola</name>
    <dbReference type="NCBI Taxonomy" id="70996"/>
    <lineage>
        <taxon>Bacteria</taxon>
        <taxon>Bacillati</taxon>
        <taxon>Chloroflexota</taxon>
        <taxon>Chloroflexia</taxon>
        <taxon>Herpetosiphonales</taxon>
        <taxon>Herpetosiphonaceae</taxon>
        <taxon>Herpetosiphon</taxon>
    </lineage>
</organism>
<evidence type="ECO:0000259" key="9">
    <source>
        <dbReference type="Pfam" id="PF00696"/>
    </source>
</evidence>
<dbReference type="PRINTS" id="PR00474">
    <property type="entry name" value="GLU5KINASE"/>
</dbReference>
<evidence type="ECO:0000256" key="6">
    <source>
        <dbReference type="ARBA" id="ARBA00022840"/>
    </source>
</evidence>
<evidence type="ECO:0000256" key="7">
    <source>
        <dbReference type="ARBA" id="ARBA00023154"/>
    </source>
</evidence>
<gene>
    <name evidence="8" type="primary">lysZ</name>
    <name evidence="10" type="ORF">SE18_23475</name>
</gene>
<dbReference type="InterPro" id="IPR037529">
    <property type="entry name" value="LysZ"/>
</dbReference>
<evidence type="ECO:0000256" key="4">
    <source>
        <dbReference type="ARBA" id="ARBA00022741"/>
    </source>
</evidence>
<dbReference type="NCBIfam" id="TIGR00761">
    <property type="entry name" value="argB"/>
    <property type="match status" value="1"/>
</dbReference>
<dbReference type="AlphaFoldDB" id="A0A0N8GPQ7"/>
<dbReference type="STRING" id="70996.SE18_23475"/>
<dbReference type="InterPro" id="IPR004662">
    <property type="entry name" value="AcgluKinase_fam"/>
</dbReference>
<keyword evidence="6 8" id="KW-0067">ATP-binding</keyword>
<keyword evidence="1 8" id="KW-0963">Cytoplasm</keyword>
<name>A0A0N8GPQ7_9CHLR</name>
<evidence type="ECO:0000313" key="10">
    <source>
        <dbReference type="EMBL" id="KPL81570.1"/>
    </source>
</evidence>
<dbReference type="PIRSF" id="PIRSF000728">
    <property type="entry name" value="NAGK"/>
    <property type="match status" value="1"/>
</dbReference>
<evidence type="ECO:0000313" key="11">
    <source>
        <dbReference type="Proteomes" id="UP000050277"/>
    </source>
</evidence>
<dbReference type="EC" id="2.7.2.17" evidence="8"/>
<evidence type="ECO:0000256" key="3">
    <source>
        <dbReference type="ARBA" id="ARBA00022679"/>
    </source>
</evidence>
<dbReference type="GO" id="GO:0043744">
    <property type="term" value="F:N2-acetyl-L-aminoadipate kinase activity"/>
    <property type="evidence" value="ECO:0007669"/>
    <property type="project" value="RHEA"/>
</dbReference>
<dbReference type="NCBIfam" id="NF010662">
    <property type="entry name" value="PRK14058.1-4"/>
    <property type="match status" value="1"/>
</dbReference>
<dbReference type="GO" id="GO:0006526">
    <property type="term" value="P:L-arginine biosynthetic process"/>
    <property type="evidence" value="ECO:0007669"/>
    <property type="project" value="TreeGrafter"/>
</dbReference>
<sequence length="267" mass="28276">MLVIKIGGAADIDYSNLCNDIAQLAAQGQPIVLFHGGSDGANTLSEQLGHPPRFITSPSGHTSRQTDRRTLEIFMMATALLNRQFVERLRGLGVNALGLSGIDGGLLQGTRKTNVRAVENGRVRVIRDDWTGSIDQVNRGLLQTLLSAGYLPVIAPLAVSNAGEPLNIDGDRGAASVAAALEAETLLLLTNVSGLYRKFPDESSLIEHLPRTELAQATEKLAQGRMKKKLLGAQTALDGGVRRVIIGDGRSEQPVSAALAGNGTIIE</sequence>
<keyword evidence="5 8" id="KW-0418">Kinase</keyword>
<keyword evidence="3 8" id="KW-0808">Transferase</keyword>
<comment type="catalytic activity">
    <reaction evidence="8">
        <text>[amino-group carrier protein]-C-terminal-N-(1,4-dicarboxybutan-1-yl)-L-glutamine + ATP = [amino-group carrier protein]-C-terminal-N-(1-carboxy-5-phosphooxy-5-oxopentan-1-yl)-L-glutamine + ADP</text>
        <dbReference type="Rhea" id="RHEA:41944"/>
        <dbReference type="Rhea" id="RHEA-COMP:9694"/>
        <dbReference type="Rhea" id="RHEA-COMP:9712"/>
        <dbReference type="ChEBI" id="CHEBI:30616"/>
        <dbReference type="ChEBI" id="CHEBI:78499"/>
        <dbReference type="ChEBI" id="CHEBI:78503"/>
        <dbReference type="ChEBI" id="CHEBI:456216"/>
        <dbReference type="EC" id="2.7.2.17"/>
    </reaction>
</comment>
<evidence type="ECO:0000256" key="2">
    <source>
        <dbReference type="ARBA" id="ARBA00022605"/>
    </source>
</evidence>
<dbReference type="UniPathway" id="UPA00033">
    <property type="reaction ID" value="UER00036"/>
</dbReference>
<comment type="similarity">
    <text evidence="8">Belongs to the acetylglutamate kinase family. LysZ subfamily.</text>
</comment>
<feature type="site" description="Transition state stabilizer" evidence="8">
    <location>
        <position position="5"/>
    </location>
</feature>
<evidence type="ECO:0000256" key="8">
    <source>
        <dbReference type="HAMAP-Rule" id="MF_02082"/>
    </source>
</evidence>
<comment type="caution">
    <text evidence="10">The sequence shown here is derived from an EMBL/GenBank/DDBJ whole genome shotgun (WGS) entry which is preliminary data.</text>
</comment>